<dbReference type="PATRIC" id="fig|1675527.3.peg.4181"/>
<keyword evidence="4" id="KW-1185">Reference proteome</keyword>
<accession>A0A0J9E8E8</accession>
<evidence type="ECO:0000256" key="1">
    <source>
        <dbReference type="SAM" id="SignalP"/>
    </source>
</evidence>
<sequence length="127" mass="13287">MAKTFAFLPLAAAAAAVFVATGGTQAHHVDDLPLTCEIAVTDGAFGPQYQGLVHATETVHGSYEMQFAKHGANTANVTQSGNFSVRAGDTAVLGQASMGRRAEVEATLTLRFDGIKMICATDPQFDL</sequence>
<gene>
    <name evidence="3" type="ORF">AIOL_003988</name>
</gene>
<dbReference type="Pfam" id="PF21112">
    <property type="entry name" value="CsgH"/>
    <property type="match status" value="1"/>
</dbReference>
<feature type="chain" id="PRO_5005318232" description="CsgH-like domain-containing protein" evidence="1">
    <location>
        <begin position="27"/>
        <end position="127"/>
    </location>
</feature>
<keyword evidence="1" id="KW-0732">Signal</keyword>
<feature type="signal peptide" evidence="1">
    <location>
        <begin position="1"/>
        <end position="26"/>
    </location>
</feature>
<dbReference type="AlphaFoldDB" id="A0A0J9E8E8"/>
<dbReference type="Proteomes" id="UP000037178">
    <property type="component" value="Unassembled WGS sequence"/>
</dbReference>
<dbReference type="InterPro" id="IPR048632">
    <property type="entry name" value="CsgH-like"/>
</dbReference>
<protein>
    <recommendedName>
        <fullName evidence="2">CsgH-like domain-containing protein</fullName>
    </recommendedName>
</protein>
<feature type="domain" description="CsgH-like" evidence="2">
    <location>
        <begin position="35"/>
        <end position="119"/>
    </location>
</feature>
<name>A0A0J9E8E8_9RHOB</name>
<reference evidence="3 4" key="1">
    <citation type="submission" date="2015-06" db="EMBL/GenBank/DDBJ databases">
        <title>Draft genome sequence of an Alphaproteobacteria species associated to the Mediterranean sponge Oscarella lobularis.</title>
        <authorList>
            <person name="Jourda C."/>
            <person name="Santini S."/>
            <person name="Claverie J.-M."/>
        </authorList>
    </citation>
    <scope>NUCLEOTIDE SEQUENCE [LARGE SCALE GENOMIC DNA]</scope>
    <source>
        <strain evidence="3">IGS</strain>
    </source>
</reference>
<dbReference type="NCBIfam" id="NF041112">
    <property type="entry name" value="chap_CsgH_alph"/>
    <property type="match status" value="1"/>
</dbReference>
<evidence type="ECO:0000313" key="4">
    <source>
        <dbReference type="Proteomes" id="UP000037178"/>
    </source>
</evidence>
<dbReference type="RefSeq" id="WP_049644551.1">
    <property type="nucleotide sequence ID" value="NZ_LFTY01000002.1"/>
</dbReference>
<proteinExistence type="predicted"/>
<evidence type="ECO:0000259" key="2">
    <source>
        <dbReference type="Pfam" id="PF21112"/>
    </source>
</evidence>
<organism evidence="3 4">
    <name type="scientific">Candidatus Rhodobacter oscarellae</name>
    <dbReference type="NCBI Taxonomy" id="1675527"/>
    <lineage>
        <taxon>Bacteria</taxon>
        <taxon>Pseudomonadati</taxon>
        <taxon>Pseudomonadota</taxon>
        <taxon>Alphaproteobacteria</taxon>
        <taxon>Rhodobacterales</taxon>
        <taxon>Rhodobacter group</taxon>
        <taxon>Rhodobacter</taxon>
    </lineage>
</organism>
<dbReference type="InterPro" id="IPR047726">
    <property type="entry name" value="CsgH_dom"/>
</dbReference>
<dbReference type="EMBL" id="LFTY01000002">
    <property type="protein sequence ID" value="KMW59007.1"/>
    <property type="molecule type" value="Genomic_DNA"/>
</dbReference>
<dbReference type="InterPro" id="IPR053722">
    <property type="entry name" value="Curli_assembly_CsgC/AgfC"/>
</dbReference>
<comment type="caution">
    <text evidence="3">The sequence shown here is derived from an EMBL/GenBank/DDBJ whole genome shotgun (WGS) entry which is preliminary data.</text>
</comment>
<dbReference type="STRING" id="1675527.AIOL_003988"/>
<dbReference type="Gene3D" id="2.60.40.2420">
    <property type="match status" value="1"/>
</dbReference>
<evidence type="ECO:0000313" key="3">
    <source>
        <dbReference type="EMBL" id="KMW59007.1"/>
    </source>
</evidence>